<organism evidence="2 3">
    <name type="scientific">Mytilus galloprovincialis</name>
    <name type="common">Mediterranean mussel</name>
    <dbReference type="NCBI Taxonomy" id="29158"/>
    <lineage>
        <taxon>Eukaryota</taxon>
        <taxon>Metazoa</taxon>
        <taxon>Spiralia</taxon>
        <taxon>Lophotrochozoa</taxon>
        <taxon>Mollusca</taxon>
        <taxon>Bivalvia</taxon>
        <taxon>Autobranchia</taxon>
        <taxon>Pteriomorphia</taxon>
        <taxon>Mytilida</taxon>
        <taxon>Mytiloidea</taxon>
        <taxon>Mytilidae</taxon>
        <taxon>Mytilinae</taxon>
        <taxon>Mytilus</taxon>
    </lineage>
</organism>
<reference evidence="2" key="1">
    <citation type="submission" date="2018-11" db="EMBL/GenBank/DDBJ databases">
        <authorList>
            <person name="Alioto T."/>
            <person name="Alioto T."/>
        </authorList>
    </citation>
    <scope>NUCLEOTIDE SEQUENCE</scope>
</reference>
<comment type="caution">
    <text evidence="2">The sequence shown here is derived from an EMBL/GenBank/DDBJ whole genome shotgun (WGS) entry which is preliminary data.</text>
</comment>
<evidence type="ECO:0000313" key="2">
    <source>
        <dbReference type="EMBL" id="VDI83329.1"/>
    </source>
</evidence>
<evidence type="ECO:0000256" key="1">
    <source>
        <dbReference type="SAM" id="MobiDB-lite"/>
    </source>
</evidence>
<protein>
    <submittedName>
        <fullName evidence="2">Uncharacterized protein</fullName>
    </submittedName>
</protein>
<proteinExistence type="predicted"/>
<feature type="compositionally biased region" description="Basic and acidic residues" evidence="1">
    <location>
        <begin position="347"/>
        <end position="365"/>
    </location>
</feature>
<dbReference type="AlphaFoldDB" id="A0A8B6HSC6"/>
<keyword evidence="3" id="KW-1185">Reference proteome</keyword>
<evidence type="ECO:0000313" key="3">
    <source>
        <dbReference type="Proteomes" id="UP000596742"/>
    </source>
</evidence>
<name>A0A8B6HSC6_MYTGA</name>
<feature type="compositionally biased region" description="Polar residues" evidence="1">
    <location>
        <begin position="302"/>
        <end position="328"/>
    </location>
</feature>
<gene>
    <name evidence="2" type="ORF">MGAL_10B066546</name>
</gene>
<feature type="region of interest" description="Disordered" evidence="1">
    <location>
        <begin position="289"/>
        <end position="365"/>
    </location>
</feature>
<dbReference type="Proteomes" id="UP000596742">
    <property type="component" value="Unassembled WGS sequence"/>
</dbReference>
<sequence>MTAYVELQEAKLDMLVLNSSDVESLDETKRKQNLREGLTNITDNAFTFFTKLELLCRNILTHGSLVQHGKYLFSNVKEQIIKDKDLFELWSITLTKAISSSEGENDCDIIETLSSLVQQCVEYIEIFNAVVDLFIKVAFSQFRRDYLQFLKKEKGKALRKKVMEKSKKSVKAFNMQFFTDDKSDGKTVSHLRLKSELIENSNFLTEKTFTKKDLLLLCKIYNVTVSSSKKKNDISSVLSNVILNSDSIPCEVNESDTSQLHVSESVETVDLIQSDQSVQQSGPSLILDMLIPGPSIVDDQTPGPSTETPHSPSNTSATHTRITDSCSEASVLPPISKQSRRRKLVGKSKEKEREKERVREKEREK</sequence>
<accession>A0A8B6HSC6</accession>
<dbReference type="EMBL" id="UYJE01010455">
    <property type="protein sequence ID" value="VDI83329.1"/>
    <property type="molecule type" value="Genomic_DNA"/>
</dbReference>
<dbReference type="OrthoDB" id="6160603at2759"/>